<gene>
    <name evidence="2" type="ORF">JAO74_14030</name>
</gene>
<dbReference type="InterPro" id="IPR028973">
    <property type="entry name" value="PhnB-like"/>
</dbReference>
<dbReference type="Proteomes" id="UP000640426">
    <property type="component" value="Unassembled WGS sequence"/>
</dbReference>
<evidence type="ECO:0000313" key="3">
    <source>
        <dbReference type="Proteomes" id="UP000640426"/>
    </source>
</evidence>
<accession>A0ABS0XT46</accession>
<dbReference type="SUPFAM" id="SSF54593">
    <property type="entry name" value="Glyoxalase/Bleomycin resistance protein/Dihydroxybiphenyl dioxygenase"/>
    <property type="match status" value="1"/>
</dbReference>
<dbReference type="InterPro" id="IPR009725">
    <property type="entry name" value="3_dmu_93_MTrfase"/>
</dbReference>
<reference evidence="3" key="1">
    <citation type="submission" date="2020-12" db="EMBL/GenBank/DDBJ databases">
        <title>Hymenobacter sp.</title>
        <authorList>
            <person name="Kim M.K."/>
        </authorList>
    </citation>
    <scope>NUCLEOTIDE SEQUENCE [LARGE SCALE GENOMIC DNA]</scope>
    <source>
        <strain evidence="3">BT553</strain>
    </source>
</reference>
<comment type="caution">
    <text evidence="2">The sequence shown here is derived from an EMBL/GenBank/DDBJ whole genome shotgun (WGS) entry which is preliminary data.</text>
</comment>
<keyword evidence="3" id="KW-1185">Reference proteome</keyword>
<protein>
    <submittedName>
        <fullName evidence="2">VOC family protein</fullName>
    </submittedName>
</protein>
<dbReference type="CDD" id="cd06588">
    <property type="entry name" value="PhnB_like"/>
    <property type="match status" value="1"/>
</dbReference>
<dbReference type="EMBL" id="JAELXS010000008">
    <property type="protein sequence ID" value="MBJ6122913.1"/>
    <property type="molecule type" value="Genomic_DNA"/>
</dbReference>
<evidence type="ECO:0000259" key="1">
    <source>
        <dbReference type="Pfam" id="PF06983"/>
    </source>
</evidence>
<dbReference type="Pfam" id="PF06983">
    <property type="entry name" value="3-dmu-9_3-mt"/>
    <property type="match status" value="1"/>
</dbReference>
<dbReference type="Gene3D" id="3.10.180.10">
    <property type="entry name" value="2,3-Dihydroxybiphenyl 1,2-Dioxygenase, domain 1"/>
    <property type="match status" value="1"/>
</dbReference>
<dbReference type="InterPro" id="IPR029068">
    <property type="entry name" value="Glyas_Bleomycin-R_OHBP_Dase"/>
</dbReference>
<dbReference type="PANTHER" id="PTHR33990:SF2">
    <property type="entry name" value="PHNB-LIKE DOMAIN-CONTAINING PROTEIN"/>
    <property type="match status" value="1"/>
</dbReference>
<dbReference type="PANTHER" id="PTHR33990">
    <property type="entry name" value="PROTEIN YJDN-RELATED"/>
    <property type="match status" value="1"/>
</dbReference>
<organism evidence="2 3">
    <name type="scientific">Sphingomonas mollis</name>
    <dbReference type="NCBI Taxonomy" id="2795726"/>
    <lineage>
        <taxon>Bacteria</taxon>
        <taxon>Pseudomonadati</taxon>
        <taxon>Pseudomonadota</taxon>
        <taxon>Alphaproteobacteria</taxon>
        <taxon>Sphingomonadales</taxon>
        <taxon>Sphingomonadaceae</taxon>
        <taxon>Sphingomonas</taxon>
    </lineage>
</organism>
<evidence type="ECO:0000313" key="2">
    <source>
        <dbReference type="EMBL" id="MBJ6122913.1"/>
    </source>
</evidence>
<name>A0ABS0XT46_9SPHN</name>
<feature type="domain" description="PhnB-like" evidence="1">
    <location>
        <begin position="3"/>
        <end position="118"/>
    </location>
</feature>
<dbReference type="RefSeq" id="WP_199039325.1">
    <property type="nucleotide sequence ID" value="NZ_JAELXS010000008.1"/>
</dbReference>
<proteinExistence type="predicted"/>
<dbReference type="PIRSF" id="PIRSF021700">
    <property type="entry name" value="3_dmu_93_MTrfase"/>
    <property type="match status" value="1"/>
</dbReference>
<sequence length="161" mass="17519">MARITPCLWFDGDAEEAATFYAATFPDSRIDAVHRAPGDYPAGRQGDVLTVEFTVLGLSFLGLNGGPHFRFNEAVSFQVHTGDQAETDRYWHAIVDNGGSESQCSWCKDRWGLSWQIVPRALTAALADPDRAAAARAFTAMMTMTKIDIAAIEAARHGDPA</sequence>